<keyword evidence="4" id="KW-1185">Reference proteome</keyword>
<dbReference type="SUPFAM" id="SSF54719">
    <property type="entry name" value="Fe,Mn superoxide dismutase (SOD), C-terminal domain"/>
    <property type="match status" value="1"/>
</dbReference>
<name>A0AAN6JWK8_9PEZI</name>
<dbReference type="AlphaFoldDB" id="A0AAN6JWK8"/>
<gene>
    <name evidence="3" type="ORF">LTR91_025499</name>
</gene>
<reference evidence="3" key="1">
    <citation type="submission" date="2023-06" db="EMBL/GenBank/DDBJ databases">
        <title>Black Yeasts Isolated from many extreme environments.</title>
        <authorList>
            <person name="Coleine C."/>
            <person name="Stajich J.E."/>
            <person name="Selbmann L."/>
        </authorList>
    </citation>
    <scope>NUCLEOTIDE SEQUENCE</scope>
    <source>
        <strain evidence="3">CCFEE 5200</strain>
    </source>
</reference>
<evidence type="ECO:0000313" key="3">
    <source>
        <dbReference type="EMBL" id="KAK0950664.1"/>
    </source>
</evidence>
<accession>A0AAN6JWK8</accession>
<dbReference type="GO" id="GO:0005737">
    <property type="term" value="C:cytoplasm"/>
    <property type="evidence" value="ECO:0007669"/>
    <property type="project" value="TreeGrafter"/>
</dbReference>
<evidence type="ECO:0000259" key="2">
    <source>
        <dbReference type="Pfam" id="PF02777"/>
    </source>
</evidence>
<comment type="caution">
    <text evidence="3">The sequence shown here is derived from an EMBL/GenBank/DDBJ whole genome shotgun (WGS) entry which is preliminary data.</text>
</comment>
<organism evidence="3 4">
    <name type="scientific">Friedmanniomyces endolithicus</name>
    <dbReference type="NCBI Taxonomy" id="329885"/>
    <lineage>
        <taxon>Eukaryota</taxon>
        <taxon>Fungi</taxon>
        <taxon>Dikarya</taxon>
        <taxon>Ascomycota</taxon>
        <taxon>Pezizomycotina</taxon>
        <taxon>Dothideomycetes</taxon>
        <taxon>Dothideomycetidae</taxon>
        <taxon>Mycosphaerellales</taxon>
        <taxon>Teratosphaeriaceae</taxon>
        <taxon>Friedmanniomyces</taxon>
    </lineage>
</organism>
<dbReference type="GO" id="GO:0004784">
    <property type="term" value="F:superoxide dismutase activity"/>
    <property type="evidence" value="ECO:0007669"/>
    <property type="project" value="InterPro"/>
</dbReference>
<dbReference type="InterPro" id="IPR036314">
    <property type="entry name" value="SOD_C_sf"/>
</dbReference>
<dbReference type="SUPFAM" id="SSF46609">
    <property type="entry name" value="Fe,Mn superoxide dismutase (SOD), N-terminal domain"/>
    <property type="match status" value="1"/>
</dbReference>
<dbReference type="EMBL" id="JAUJLE010000794">
    <property type="protein sequence ID" value="KAK0950664.1"/>
    <property type="molecule type" value="Genomic_DNA"/>
</dbReference>
<dbReference type="InterPro" id="IPR019832">
    <property type="entry name" value="Mn/Fe_SOD_C"/>
</dbReference>
<dbReference type="PANTHER" id="PTHR43595:SF2">
    <property type="entry name" value="SMALL RIBOSOMAL SUBUNIT PROTEIN MS42"/>
    <property type="match status" value="1"/>
</dbReference>
<dbReference type="GO" id="GO:0046872">
    <property type="term" value="F:metal ion binding"/>
    <property type="evidence" value="ECO:0007669"/>
    <property type="project" value="InterPro"/>
</dbReference>
<dbReference type="PANTHER" id="PTHR43595">
    <property type="entry name" value="37S RIBOSOMAL PROTEIN S26, MITOCHONDRIAL"/>
    <property type="match status" value="1"/>
</dbReference>
<evidence type="ECO:0000256" key="1">
    <source>
        <dbReference type="ARBA" id="ARBA00037226"/>
    </source>
</evidence>
<comment type="function">
    <text evidence="1">Component of the mitochondrial ribosome (mitoribosome), a dedicated translation machinery responsible for the synthesis of mitochondrial genome-encoded proteins, including at least some of the essential transmembrane subunits of the mitochondrial respiratory chain. The mitoribosomes are attached to the mitochondrial inner membrane and translation products are cotranslationally integrated into the membrane.</text>
</comment>
<dbReference type="Pfam" id="PF02777">
    <property type="entry name" value="Sod_Fe_C"/>
    <property type="match status" value="1"/>
</dbReference>
<dbReference type="InterPro" id="IPR036324">
    <property type="entry name" value="Mn/Fe_SOD_N_sf"/>
</dbReference>
<sequence>MVALQAHICALKAFKIPTKPSTIELRRPVPENSVKVEECETHMRRVARGSGVAQSVGRDRRALGRSSAKCGYFPFRRQQQQQRANHTIPPLEFDATFAAAGVPGFIGKHGFRIAWTDYQGLLVEKLNELTAGEPYENYLTKDIALQFARDPMSASLFNYASMAHNNHHFFSTLSTHPTPLDKEPTLRQSLINTFGSIETLQTTMLDTATAMFGPGFVWLIWARDLDPPAGGIRRGAWRILTTYLAGTPYVEARYRQQGIDTNVQNATSYQAYKNSQPVNTLGAFGSYSKFGREQAKLPPGGTNVQPVLCVNTWEHVWLRDYGIMGKRKYLTEWWDVIDWGAVEQLAPKESKGTVDFMRF</sequence>
<dbReference type="Proteomes" id="UP001175353">
    <property type="component" value="Unassembled WGS sequence"/>
</dbReference>
<dbReference type="Gene3D" id="3.55.40.20">
    <property type="entry name" value="Iron/manganese superoxide dismutase, C-terminal domain"/>
    <property type="match status" value="1"/>
</dbReference>
<proteinExistence type="predicted"/>
<evidence type="ECO:0000313" key="4">
    <source>
        <dbReference type="Proteomes" id="UP001175353"/>
    </source>
</evidence>
<feature type="domain" description="Manganese/iron superoxide dismutase C-terminal" evidence="2">
    <location>
        <begin position="303"/>
        <end position="344"/>
    </location>
</feature>
<protein>
    <recommendedName>
        <fullName evidence="2">Manganese/iron superoxide dismutase C-terminal domain-containing protein</fullName>
    </recommendedName>
</protein>